<dbReference type="Gramene" id="OPUNC06G22250.1">
    <property type="protein sequence ID" value="OPUNC06G22250.1"/>
    <property type="gene ID" value="OPUNC06G22250"/>
</dbReference>
<dbReference type="Proteomes" id="UP000026962">
    <property type="component" value="Chromosome 6"/>
</dbReference>
<dbReference type="STRING" id="4537.A0A0E0LEL9"/>
<keyword evidence="2" id="KW-1185">Reference proteome</keyword>
<sequence>MGISNRTFAFALDRCALASAAQEGTVFYGRSSGGLPPWCGAGSHDALVAVRWPSLPGLESHQTAQVIRRGA</sequence>
<dbReference type="HOGENOM" id="CLU_2744397_0_0_1"/>
<name>A0A0E0LEL9_ORYPU</name>
<accession>A0A0E0LEL9</accession>
<dbReference type="AlphaFoldDB" id="A0A0E0LEL9"/>
<reference evidence="1" key="1">
    <citation type="submission" date="2015-04" db="UniProtKB">
        <authorList>
            <consortium name="EnsemblPlants"/>
        </authorList>
    </citation>
    <scope>IDENTIFICATION</scope>
</reference>
<dbReference type="EnsemblPlants" id="OPUNC06G22250.1">
    <property type="protein sequence ID" value="OPUNC06G22250.1"/>
    <property type="gene ID" value="OPUNC06G22250"/>
</dbReference>
<protein>
    <submittedName>
        <fullName evidence="1">Uncharacterized protein</fullName>
    </submittedName>
</protein>
<evidence type="ECO:0000313" key="1">
    <source>
        <dbReference type="EnsemblPlants" id="OPUNC06G22250.1"/>
    </source>
</evidence>
<reference evidence="1" key="2">
    <citation type="submission" date="2018-05" db="EMBL/GenBank/DDBJ databases">
        <title>OpunRS2 (Oryza punctata Reference Sequence Version 2).</title>
        <authorList>
            <person name="Zhang J."/>
            <person name="Kudrna D."/>
            <person name="Lee S."/>
            <person name="Talag J."/>
            <person name="Welchert J."/>
            <person name="Wing R.A."/>
        </authorList>
    </citation>
    <scope>NUCLEOTIDE SEQUENCE [LARGE SCALE GENOMIC DNA]</scope>
</reference>
<organism evidence="1">
    <name type="scientific">Oryza punctata</name>
    <name type="common">Red rice</name>
    <dbReference type="NCBI Taxonomy" id="4537"/>
    <lineage>
        <taxon>Eukaryota</taxon>
        <taxon>Viridiplantae</taxon>
        <taxon>Streptophyta</taxon>
        <taxon>Embryophyta</taxon>
        <taxon>Tracheophyta</taxon>
        <taxon>Spermatophyta</taxon>
        <taxon>Magnoliopsida</taxon>
        <taxon>Liliopsida</taxon>
        <taxon>Poales</taxon>
        <taxon>Poaceae</taxon>
        <taxon>BOP clade</taxon>
        <taxon>Oryzoideae</taxon>
        <taxon>Oryzeae</taxon>
        <taxon>Oryzinae</taxon>
        <taxon>Oryza</taxon>
    </lineage>
</organism>
<proteinExistence type="predicted"/>
<evidence type="ECO:0000313" key="2">
    <source>
        <dbReference type="Proteomes" id="UP000026962"/>
    </source>
</evidence>